<evidence type="ECO:0000313" key="9">
    <source>
        <dbReference type="Proteomes" id="UP000220034"/>
    </source>
</evidence>
<protein>
    <recommendedName>
        <fullName evidence="4 6">dTDP-4-dehydrorhamnose reductase</fullName>
        <ecNumber evidence="3 6">1.1.1.133</ecNumber>
    </recommendedName>
</protein>
<dbReference type="Gene3D" id="3.40.50.720">
    <property type="entry name" value="NAD(P)-binding Rossmann-like Domain"/>
    <property type="match status" value="1"/>
</dbReference>
<dbReference type="GO" id="GO:0008831">
    <property type="term" value="F:dTDP-4-dehydrorhamnose reductase activity"/>
    <property type="evidence" value="ECO:0007669"/>
    <property type="project" value="UniProtKB-EC"/>
</dbReference>
<dbReference type="EC" id="1.1.1.133" evidence="3 6"/>
<dbReference type="Pfam" id="PF04321">
    <property type="entry name" value="RmlD_sub_bind"/>
    <property type="match status" value="1"/>
</dbReference>
<dbReference type="InterPro" id="IPR036291">
    <property type="entry name" value="NAD(P)-bd_dom_sf"/>
</dbReference>
<dbReference type="Proteomes" id="UP000220034">
    <property type="component" value="Unassembled WGS sequence"/>
</dbReference>
<evidence type="ECO:0000259" key="7">
    <source>
        <dbReference type="Pfam" id="PF04321"/>
    </source>
</evidence>
<accession>A0A2C9CVM6</accession>
<comment type="cofactor">
    <cofactor evidence="6">
        <name>Mg(2+)</name>
        <dbReference type="ChEBI" id="CHEBI:18420"/>
    </cofactor>
    <text evidence="6">Binds 1 Mg(2+) ion per monomer.</text>
</comment>
<keyword evidence="6" id="KW-0521">NADP</keyword>
<name>A0A2C9CVM6_9RHOB</name>
<keyword evidence="9" id="KW-1185">Reference proteome</keyword>
<comment type="function">
    <text evidence="6">Catalyzes the reduction of dTDP-6-deoxy-L-lyxo-4-hexulose to yield dTDP-L-rhamnose.</text>
</comment>
<dbReference type="GO" id="GO:0019305">
    <property type="term" value="P:dTDP-rhamnose biosynthetic process"/>
    <property type="evidence" value="ECO:0007669"/>
    <property type="project" value="UniProtKB-UniPathway"/>
</dbReference>
<feature type="domain" description="RmlD-like substrate binding" evidence="7">
    <location>
        <begin position="6"/>
        <end position="293"/>
    </location>
</feature>
<dbReference type="Gene3D" id="3.90.25.10">
    <property type="entry name" value="UDP-galactose 4-epimerase, domain 1"/>
    <property type="match status" value="1"/>
</dbReference>
<evidence type="ECO:0000256" key="2">
    <source>
        <dbReference type="ARBA" id="ARBA00010944"/>
    </source>
</evidence>
<dbReference type="PANTHER" id="PTHR10491:SF4">
    <property type="entry name" value="METHIONINE ADENOSYLTRANSFERASE 2 SUBUNIT BETA"/>
    <property type="match status" value="1"/>
</dbReference>
<dbReference type="PANTHER" id="PTHR10491">
    <property type="entry name" value="DTDP-4-DEHYDRORHAMNOSE REDUCTASE"/>
    <property type="match status" value="1"/>
</dbReference>
<organism evidence="8 9">
    <name type="scientific">Pontivivens marinum</name>
    <dbReference type="NCBI Taxonomy" id="1690039"/>
    <lineage>
        <taxon>Bacteria</taxon>
        <taxon>Pseudomonadati</taxon>
        <taxon>Pseudomonadota</taxon>
        <taxon>Alphaproteobacteria</taxon>
        <taxon>Rhodobacterales</taxon>
        <taxon>Paracoccaceae</taxon>
        <taxon>Pontivivens</taxon>
    </lineage>
</organism>
<keyword evidence="6" id="KW-0560">Oxidoreductase</keyword>
<evidence type="ECO:0000256" key="1">
    <source>
        <dbReference type="ARBA" id="ARBA00004781"/>
    </source>
</evidence>
<reference evidence="9" key="1">
    <citation type="submission" date="2017-09" db="EMBL/GenBank/DDBJ databases">
        <authorList>
            <person name="Varghese N."/>
            <person name="Submissions S."/>
        </authorList>
    </citation>
    <scope>NUCLEOTIDE SEQUENCE [LARGE SCALE GENOMIC DNA]</scope>
    <source>
        <strain evidence="9">C7</strain>
    </source>
</reference>
<comment type="catalytic activity">
    <reaction evidence="5 6">
        <text>dTDP-beta-L-rhamnose + NADP(+) = dTDP-4-dehydro-beta-L-rhamnose + NADPH + H(+)</text>
        <dbReference type="Rhea" id="RHEA:21796"/>
        <dbReference type="ChEBI" id="CHEBI:15378"/>
        <dbReference type="ChEBI" id="CHEBI:57510"/>
        <dbReference type="ChEBI" id="CHEBI:57783"/>
        <dbReference type="ChEBI" id="CHEBI:58349"/>
        <dbReference type="ChEBI" id="CHEBI:62830"/>
        <dbReference type="EC" id="1.1.1.133"/>
    </reaction>
</comment>
<evidence type="ECO:0000256" key="4">
    <source>
        <dbReference type="ARBA" id="ARBA00017099"/>
    </source>
</evidence>
<evidence type="ECO:0000313" key="8">
    <source>
        <dbReference type="EMBL" id="SOH95426.1"/>
    </source>
</evidence>
<dbReference type="AlphaFoldDB" id="A0A2C9CVM6"/>
<evidence type="ECO:0000256" key="5">
    <source>
        <dbReference type="ARBA" id="ARBA00048200"/>
    </source>
</evidence>
<dbReference type="NCBIfam" id="TIGR01214">
    <property type="entry name" value="rmlD"/>
    <property type="match status" value="1"/>
</dbReference>
<evidence type="ECO:0000256" key="6">
    <source>
        <dbReference type="RuleBase" id="RU364082"/>
    </source>
</evidence>
<dbReference type="EMBL" id="OCTN01000011">
    <property type="protein sequence ID" value="SOH95426.1"/>
    <property type="molecule type" value="Genomic_DNA"/>
</dbReference>
<evidence type="ECO:0000256" key="3">
    <source>
        <dbReference type="ARBA" id="ARBA00012929"/>
    </source>
</evidence>
<dbReference type="SUPFAM" id="SSF51735">
    <property type="entry name" value="NAD(P)-binding Rossmann-fold domains"/>
    <property type="match status" value="1"/>
</dbReference>
<sequence length="300" mass="31156">MTRGQMRLAVTGQTGQVARALVELGMREGMEVVPLARPVFDLAQPDTVLPALRAAGVDAVVNAAAYTAVDAAQDDAANAFAVNEGGAAAVAQAAQVLGIPVVHLSTDYVFDGSGTMPWREGDRTGPLGVYGASKLAGESAIARACANHAILRTAWVYSPFGANFVKTMLRLGADRDVLRVVQDQIGNPTSAHDIAQGVIGVARNLLSSADPTLRGTFHMAGTGAVSWAGFARETFRLAALHGQTAPQVIGIPAADYPTPAARPANSQLDCAALADVHGITLPNWRDGLAIVVGRLMESRT</sequence>
<dbReference type="UniPathway" id="UPA00124"/>
<dbReference type="InterPro" id="IPR005913">
    <property type="entry name" value="dTDP_dehydrorham_reduct"/>
</dbReference>
<dbReference type="CDD" id="cd05254">
    <property type="entry name" value="dTDP_HR_like_SDR_e"/>
    <property type="match status" value="1"/>
</dbReference>
<comment type="similarity">
    <text evidence="2 6">Belongs to the dTDP-4-dehydrorhamnose reductase family.</text>
</comment>
<proteinExistence type="inferred from homology"/>
<gene>
    <name evidence="8" type="ORF">SAMN06273572_1115</name>
</gene>
<dbReference type="RefSeq" id="WP_245851709.1">
    <property type="nucleotide sequence ID" value="NZ_OCTN01000011.1"/>
</dbReference>
<comment type="pathway">
    <text evidence="1 6">Carbohydrate biosynthesis; dTDP-L-rhamnose biosynthesis.</text>
</comment>
<dbReference type="InterPro" id="IPR029903">
    <property type="entry name" value="RmlD-like-bd"/>
</dbReference>